<name>A0A2D0BT34_ENTFC</name>
<dbReference type="AlphaFoldDB" id="A0A2D0BT34"/>
<accession>A0A2D0BT34</accession>
<evidence type="ECO:0000313" key="1">
    <source>
        <dbReference type="EMBL" id="PHL20697.1"/>
    </source>
</evidence>
<gene>
    <name evidence="1" type="ORF">CQR37_12620</name>
</gene>
<evidence type="ECO:0000313" key="2">
    <source>
        <dbReference type="Proteomes" id="UP000224303"/>
    </source>
</evidence>
<protein>
    <submittedName>
        <fullName evidence="1">Uncharacterized protein</fullName>
    </submittedName>
</protein>
<sequence length="63" mass="7486">MSANFSWLFSSYLEIKNFSTYPLYNFLVNFSVFFQSFLALVAAISSHHCVRYHYLDLELYSQN</sequence>
<organism evidence="1 2">
    <name type="scientific">Enterococcus faecium</name>
    <name type="common">Streptococcus faecium</name>
    <dbReference type="NCBI Taxonomy" id="1352"/>
    <lineage>
        <taxon>Bacteria</taxon>
        <taxon>Bacillati</taxon>
        <taxon>Bacillota</taxon>
        <taxon>Bacilli</taxon>
        <taxon>Lactobacillales</taxon>
        <taxon>Enterococcaceae</taxon>
        <taxon>Enterococcus</taxon>
    </lineage>
</organism>
<dbReference type="Proteomes" id="UP000224303">
    <property type="component" value="Unassembled WGS sequence"/>
</dbReference>
<reference evidence="1 2" key="1">
    <citation type="submission" date="2017-10" db="EMBL/GenBank/DDBJ databases">
        <title>Draft genomes of the Enterococcus faecium isolated from human feces before and after Helicobacter pylori eradication therapy.</title>
        <authorList>
            <person name="Prianichniikov N.A."/>
            <person name="Glushchenko O.E."/>
            <person name="Malakhova M.V."/>
        </authorList>
    </citation>
    <scope>NUCLEOTIDE SEQUENCE [LARGE SCALE GENOMIC DNA]</scope>
    <source>
        <strain evidence="1 2">Hp_5-7</strain>
    </source>
</reference>
<comment type="caution">
    <text evidence="1">The sequence shown here is derived from an EMBL/GenBank/DDBJ whole genome shotgun (WGS) entry which is preliminary data.</text>
</comment>
<dbReference type="EMBL" id="PCGC01000042">
    <property type="protein sequence ID" value="PHL20697.1"/>
    <property type="molecule type" value="Genomic_DNA"/>
</dbReference>
<proteinExistence type="predicted"/>